<evidence type="ECO:0000313" key="5">
    <source>
        <dbReference type="Proteomes" id="UP000800981"/>
    </source>
</evidence>
<dbReference type="InterPro" id="IPR052155">
    <property type="entry name" value="Biofilm_reg_signaling"/>
</dbReference>
<dbReference type="PANTHER" id="PTHR44757:SF2">
    <property type="entry name" value="BIOFILM ARCHITECTURE MAINTENANCE PROTEIN MBAA"/>
    <property type="match status" value="1"/>
</dbReference>
<accession>A0ABX0GZ37</accession>
<evidence type="ECO:0000256" key="1">
    <source>
        <dbReference type="SAM" id="Phobius"/>
    </source>
</evidence>
<organism evidence="4 5">
    <name type="scientific">Motilibacter deserti</name>
    <dbReference type="NCBI Taxonomy" id="2714956"/>
    <lineage>
        <taxon>Bacteria</taxon>
        <taxon>Bacillati</taxon>
        <taxon>Actinomycetota</taxon>
        <taxon>Actinomycetes</taxon>
        <taxon>Motilibacterales</taxon>
        <taxon>Motilibacteraceae</taxon>
        <taxon>Motilibacter</taxon>
    </lineage>
</organism>
<reference evidence="4 5" key="1">
    <citation type="submission" date="2020-03" db="EMBL/GenBank/DDBJ databases">
        <title>Two novel Motilibacter sp.</title>
        <authorList>
            <person name="Liu S."/>
        </authorList>
    </citation>
    <scope>NUCLEOTIDE SEQUENCE [LARGE SCALE GENOMIC DNA]</scope>
    <source>
        <strain evidence="4 5">E257</strain>
    </source>
</reference>
<dbReference type="SUPFAM" id="SSF141868">
    <property type="entry name" value="EAL domain-like"/>
    <property type="match status" value="1"/>
</dbReference>
<feature type="transmembrane region" description="Helical" evidence="1">
    <location>
        <begin position="118"/>
        <end position="136"/>
    </location>
</feature>
<dbReference type="InterPro" id="IPR043128">
    <property type="entry name" value="Rev_trsase/Diguanyl_cyclase"/>
</dbReference>
<keyword evidence="5" id="KW-1185">Reference proteome</keyword>
<dbReference type="NCBIfam" id="TIGR00254">
    <property type="entry name" value="GGDEF"/>
    <property type="match status" value="1"/>
</dbReference>
<feature type="transmembrane region" description="Helical" evidence="1">
    <location>
        <begin position="188"/>
        <end position="209"/>
    </location>
</feature>
<dbReference type="InterPro" id="IPR000160">
    <property type="entry name" value="GGDEF_dom"/>
</dbReference>
<feature type="domain" description="GGDEF" evidence="3">
    <location>
        <begin position="342"/>
        <end position="474"/>
    </location>
</feature>
<feature type="transmembrane region" description="Helical" evidence="1">
    <location>
        <begin position="156"/>
        <end position="176"/>
    </location>
</feature>
<dbReference type="Gene3D" id="3.20.20.450">
    <property type="entry name" value="EAL domain"/>
    <property type="match status" value="1"/>
</dbReference>
<dbReference type="Proteomes" id="UP000800981">
    <property type="component" value="Unassembled WGS sequence"/>
</dbReference>
<protein>
    <submittedName>
        <fullName evidence="4">Bifunctional diguanylate cyclase/phosphodiesterase</fullName>
    </submittedName>
</protein>
<feature type="transmembrane region" description="Helical" evidence="1">
    <location>
        <begin position="54"/>
        <end position="77"/>
    </location>
</feature>
<keyword evidence="1" id="KW-1133">Transmembrane helix</keyword>
<evidence type="ECO:0000259" key="3">
    <source>
        <dbReference type="PROSITE" id="PS50887"/>
    </source>
</evidence>
<dbReference type="SMART" id="SM00267">
    <property type="entry name" value="GGDEF"/>
    <property type="match status" value="1"/>
</dbReference>
<dbReference type="InterPro" id="IPR029787">
    <property type="entry name" value="Nucleotide_cyclase"/>
</dbReference>
<feature type="transmembrane region" description="Helical" evidence="1">
    <location>
        <begin position="221"/>
        <end position="243"/>
    </location>
</feature>
<gene>
    <name evidence="4" type="ORF">G9H71_14370</name>
</gene>
<dbReference type="Pfam" id="PF00563">
    <property type="entry name" value="EAL"/>
    <property type="match status" value="1"/>
</dbReference>
<dbReference type="PROSITE" id="PS50887">
    <property type="entry name" value="GGDEF"/>
    <property type="match status" value="1"/>
</dbReference>
<keyword evidence="1" id="KW-0472">Membrane</keyword>
<dbReference type="EMBL" id="JAANNP010000013">
    <property type="protein sequence ID" value="NHC14970.1"/>
    <property type="molecule type" value="Genomic_DNA"/>
</dbReference>
<proteinExistence type="predicted"/>
<dbReference type="SUPFAM" id="SSF55073">
    <property type="entry name" value="Nucleotide cyclase"/>
    <property type="match status" value="1"/>
</dbReference>
<comment type="caution">
    <text evidence="4">The sequence shown here is derived from an EMBL/GenBank/DDBJ whole genome shotgun (WGS) entry which is preliminary data.</text>
</comment>
<dbReference type="PROSITE" id="PS51257">
    <property type="entry name" value="PROKAR_LIPOPROTEIN"/>
    <property type="match status" value="1"/>
</dbReference>
<dbReference type="InterPro" id="IPR035919">
    <property type="entry name" value="EAL_sf"/>
</dbReference>
<dbReference type="CDD" id="cd01949">
    <property type="entry name" value="GGDEF"/>
    <property type="match status" value="1"/>
</dbReference>
<feature type="domain" description="EAL" evidence="2">
    <location>
        <begin position="483"/>
        <end position="737"/>
    </location>
</feature>
<feature type="transmembrane region" description="Helical" evidence="1">
    <location>
        <begin position="92"/>
        <end position="111"/>
    </location>
</feature>
<name>A0ABX0GZ37_9ACTN</name>
<dbReference type="Pfam" id="PF00990">
    <property type="entry name" value="GGDEF"/>
    <property type="match status" value="1"/>
</dbReference>
<dbReference type="Gene3D" id="3.30.70.270">
    <property type="match status" value="1"/>
</dbReference>
<dbReference type="PROSITE" id="PS50883">
    <property type="entry name" value="EAL"/>
    <property type="match status" value="1"/>
</dbReference>
<feature type="transmembrane region" description="Helical" evidence="1">
    <location>
        <begin position="25"/>
        <end position="47"/>
    </location>
</feature>
<feature type="transmembrane region" description="Helical" evidence="1">
    <location>
        <begin position="255"/>
        <end position="274"/>
    </location>
</feature>
<keyword evidence="1" id="KW-0812">Transmembrane</keyword>
<dbReference type="CDD" id="cd01948">
    <property type="entry name" value="EAL"/>
    <property type="match status" value="1"/>
</dbReference>
<dbReference type="RefSeq" id="WP_166282999.1">
    <property type="nucleotide sequence ID" value="NZ_JAANNP010000013.1"/>
</dbReference>
<dbReference type="PANTHER" id="PTHR44757">
    <property type="entry name" value="DIGUANYLATE CYCLASE DGCP"/>
    <property type="match status" value="1"/>
</dbReference>
<dbReference type="SMART" id="SM00052">
    <property type="entry name" value="EAL"/>
    <property type="match status" value="1"/>
</dbReference>
<evidence type="ECO:0000259" key="2">
    <source>
        <dbReference type="PROSITE" id="PS50883"/>
    </source>
</evidence>
<sequence>MRAWVWWLVGGGALACAYQLAPVGLLTDVCYLGLGVASLCVMAAGVARQRPRPVAAWAALVVALACFVLGDALWTYYERVLREDPFPSAADGAYLGGYVPLLGGVLLLLRARRAGREASAGIESGIVALALVLAAWEPLLEPALTEGEGGLLARGILTAYPVADLLVASVLVRLLLEGESRNGGLRLLGLALLCAVVSDTAFLVGQAYGTYDAGQLSDTGYLLEYVLLAAAAWHPAAVSAPASSARRSLLGRHRLLLVGGCALVGPVLLFALEAPDVRDVRVVAASSLLITLLVLWRASRLVRAVRESAALIAHRAAHDQLTGLLNRDRFNTLVDEAVAQPGEAAVVRMDLDGFRSVNDTEGHEAGDQLLRQTAGRVRACAPSGTWARLEGDEFAALLTGPGAAAAAEVLAEDLVRRLREPFDVGGRPALLRASAGFASTCDGRGNADTLLAAADVALSVAKSHGGGRAVAHRPDLDTAVLTSPALAARLEQALDAGELEVFYQPVVELASGAVTGTEALVRWRRDGALVPPDEFLPVAHSTGLVVQVDRFVLQRAVGQLTAWDAEGLGTEGHYVGVNFSVRSLERRGLVEEVLAVLGAAGLSPARLLVEVTEEAAASSAAVRATLERLRAHGMRVALDDFGTGYSSLAYLEQIPADVLKVAKPLVDPLDAEPATDHVLRALVALAADCGLEVLAEGVETERQRRRLLGLGVSRAQGYLFSRPLPAEEARGRLTAYPELVAP</sequence>
<dbReference type="InterPro" id="IPR001633">
    <property type="entry name" value="EAL_dom"/>
</dbReference>
<evidence type="ECO:0000313" key="4">
    <source>
        <dbReference type="EMBL" id="NHC14970.1"/>
    </source>
</evidence>